<dbReference type="GO" id="GO:0071555">
    <property type="term" value="P:cell wall organization"/>
    <property type="evidence" value="ECO:0007669"/>
    <property type="project" value="UniProtKB-KW"/>
</dbReference>
<dbReference type="Proteomes" id="UP000181936">
    <property type="component" value="Chromosome"/>
</dbReference>
<evidence type="ECO:0000256" key="10">
    <source>
        <dbReference type="ARBA" id="ARBA00038367"/>
    </source>
</evidence>
<feature type="binding site" evidence="12">
    <location>
        <position position="328"/>
    </location>
    <ligand>
        <name>UDP-N-acetyl-alpha-D-glucosamine</name>
        <dbReference type="ChEBI" id="CHEBI:57705"/>
    </ligand>
</feature>
<comment type="function">
    <text evidence="12">Cell wall formation. Adds enolpyruvyl to UDP-N-acetylglucosamine.</text>
</comment>
<name>A0A1L3MWB8_9BACI</name>
<dbReference type="InterPro" id="IPR001986">
    <property type="entry name" value="Enolpyruvate_Tfrase_dom"/>
</dbReference>
<dbReference type="InterPro" id="IPR013792">
    <property type="entry name" value="RNA3'P_cycl/enolpyr_Trfase_a/b"/>
</dbReference>
<dbReference type="CDD" id="cd01555">
    <property type="entry name" value="UdpNAET"/>
    <property type="match status" value="1"/>
</dbReference>
<feature type="active site" description="Proton donor" evidence="12">
    <location>
        <position position="117"/>
    </location>
</feature>
<evidence type="ECO:0000256" key="6">
    <source>
        <dbReference type="ARBA" id="ARBA00022960"/>
    </source>
</evidence>
<evidence type="ECO:0000313" key="15">
    <source>
        <dbReference type="Proteomes" id="UP000181936"/>
    </source>
</evidence>
<dbReference type="InterPro" id="IPR005750">
    <property type="entry name" value="UDP_GlcNAc_COvinyl_MurA"/>
</dbReference>
<dbReference type="InterPro" id="IPR036968">
    <property type="entry name" value="Enolpyruvate_Tfrase_sf"/>
</dbReference>
<dbReference type="KEGG" id="bwh:A9C19_19040"/>
<evidence type="ECO:0000256" key="4">
    <source>
        <dbReference type="ARBA" id="ARBA00022618"/>
    </source>
</evidence>
<keyword evidence="12" id="KW-0670">Pyruvate</keyword>
<sequence length="435" mass="46643">MEKIIVRGGEELKGTVHVEGAKNAALPILIATLLASEGKNTIYNVPSLTDVKTTIEILKYLGSEVIYSNKEVNIITGKHLKVTAPFEFVRKLRASVLFMGPLLAINGKAKIALPGGCAIGTRPIDQHIKGFKAMGVDINIGNGYIDAVVNKPLQGAEIYLDSPSVGATENIMMAATLAEGTTLIKNCAKEPEISDLAIFLNKMGARISGAGTDTIKIEGVKKLTGSSHSVMPDRIEAGTFMVATAITKGNVLVKGAKLEHLASLVAKLKDMGIKILEEENGLRVIGSKELKAVDIKTLPYPGFPTDMQPQMMALLLQAEGTSIITETVFENRFMHVNEFQRMNTNIKVDGRSAIINGPSNPSGAVVSATDLRAAAALILLGLASKDETTVTNLIHLDRGYVNFAHKLSSLGANITRFSQINDTEKSEKKISFNNH</sequence>
<dbReference type="EMBL" id="CP016020">
    <property type="protein sequence ID" value="APH06624.1"/>
    <property type="molecule type" value="Genomic_DNA"/>
</dbReference>
<dbReference type="PANTHER" id="PTHR43783:SF1">
    <property type="entry name" value="UDP-N-ACETYLGLUCOSAMINE 1-CARBOXYVINYLTRANSFERASE"/>
    <property type="match status" value="1"/>
</dbReference>
<dbReference type="UniPathway" id="UPA00219"/>
<dbReference type="PANTHER" id="PTHR43783">
    <property type="entry name" value="UDP-N-ACETYLGLUCOSAMINE 1-CARBOXYVINYLTRANSFERASE"/>
    <property type="match status" value="1"/>
</dbReference>
<organism evidence="14 15">
    <name type="scientific">Bacillus weihaiensis</name>
    <dbReference type="NCBI Taxonomy" id="1547283"/>
    <lineage>
        <taxon>Bacteria</taxon>
        <taxon>Bacillati</taxon>
        <taxon>Bacillota</taxon>
        <taxon>Bacilli</taxon>
        <taxon>Bacillales</taxon>
        <taxon>Bacillaceae</taxon>
        <taxon>Bacillus</taxon>
    </lineage>
</organism>
<comment type="similarity">
    <text evidence="10 12">Belongs to the EPSP synthase family. MurA subfamily.</text>
</comment>
<evidence type="ECO:0000256" key="2">
    <source>
        <dbReference type="ARBA" id="ARBA00004752"/>
    </source>
</evidence>
<evidence type="ECO:0000256" key="7">
    <source>
        <dbReference type="ARBA" id="ARBA00022984"/>
    </source>
</evidence>
<comment type="catalytic activity">
    <reaction evidence="11 12">
        <text>phosphoenolpyruvate + UDP-N-acetyl-alpha-D-glucosamine = UDP-N-acetyl-3-O-(1-carboxyvinyl)-alpha-D-glucosamine + phosphate</text>
        <dbReference type="Rhea" id="RHEA:18681"/>
        <dbReference type="ChEBI" id="CHEBI:43474"/>
        <dbReference type="ChEBI" id="CHEBI:57705"/>
        <dbReference type="ChEBI" id="CHEBI:58702"/>
        <dbReference type="ChEBI" id="CHEBI:68483"/>
        <dbReference type="EC" id="2.5.1.7"/>
    </reaction>
</comment>
<keyword evidence="4 12" id="KW-0132">Cell division</keyword>
<dbReference type="InterPro" id="IPR050068">
    <property type="entry name" value="MurA_subfamily"/>
</dbReference>
<evidence type="ECO:0000256" key="8">
    <source>
        <dbReference type="ARBA" id="ARBA00023306"/>
    </source>
</evidence>
<dbReference type="SUPFAM" id="SSF55205">
    <property type="entry name" value="EPT/RTPC-like"/>
    <property type="match status" value="1"/>
</dbReference>
<evidence type="ECO:0000256" key="3">
    <source>
        <dbReference type="ARBA" id="ARBA00022490"/>
    </source>
</evidence>
<evidence type="ECO:0000256" key="12">
    <source>
        <dbReference type="HAMAP-Rule" id="MF_00111"/>
    </source>
</evidence>
<dbReference type="EC" id="2.5.1.7" evidence="12"/>
<keyword evidence="5 12" id="KW-0808">Transferase</keyword>
<dbReference type="GO" id="GO:0019277">
    <property type="term" value="P:UDP-N-acetylgalactosamine biosynthetic process"/>
    <property type="evidence" value="ECO:0007669"/>
    <property type="project" value="InterPro"/>
</dbReference>
<dbReference type="GO" id="GO:0009252">
    <property type="term" value="P:peptidoglycan biosynthetic process"/>
    <property type="evidence" value="ECO:0007669"/>
    <property type="project" value="UniProtKB-UniRule"/>
</dbReference>
<dbReference type="Pfam" id="PF00275">
    <property type="entry name" value="EPSP_synthase"/>
    <property type="match status" value="1"/>
</dbReference>
<dbReference type="FunFam" id="3.65.10.10:FF:000001">
    <property type="entry name" value="UDP-N-acetylglucosamine 1-carboxyvinyltransferase"/>
    <property type="match status" value="1"/>
</dbReference>
<evidence type="ECO:0000256" key="9">
    <source>
        <dbReference type="ARBA" id="ARBA00023316"/>
    </source>
</evidence>
<evidence type="ECO:0000256" key="5">
    <source>
        <dbReference type="ARBA" id="ARBA00022679"/>
    </source>
</evidence>
<feature type="domain" description="Enolpyruvate transferase" evidence="13">
    <location>
        <begin position="6"/>
        <end position="407"/>
    </location>
</feature>
<keyword evidence="3 12" id="KW-0963">Cytoplasm</keyword>
<dbReference type="GO" id="GO:0008360">
    <property type="term" value="P:regulation of cell shape"/>
    <property type="evidence" value="ECO:0007669"/>
    <property type="project" value="UniProtKB-KW"/>
</dbReference>
<comment type="subcellular location">
    <subcellularLocation>
        <location evidence="1 12">Cytoplasm</location>
    </subcellularLocation>
</comment>
<proteinExistence type="inferred from homology"/>
<dbReference type="STRING" id="1547283.A9C19_19040"/>
<dbReference type="HAMAP" id="MF_00111">
    <property type="entry name" value="MurA"/>
    <property type="match status" value="1"/>
</dbReference>
<feature type="binding site" evidence="12">
    <location>
        <begin position="22"/>
        <end position="23"/>
    </location>
    <ligand>
        <name>phosphoenolpyruvate</name>
        <dbReference type="ChEBI" id="CHEBI:58702"/>
    </ligand>
</feature>
<comment type="caution">
    <text evidence="12">Lacks conserved residue(s) required for the propagation of feature annotation.</text>
</comment>
<reference evidence="14 15" key="1">
    <citation type="journal article" date="2016" name="Sci. Rep.">
        <title>Complete genome sequence and transcriptomic analysis of a novel marine strain Bacillus weihaiensis reveals the mechanism of brown algae degradation.</title>
        <authorList>
            <person name="Zhu Y."/>
            <person name="Chen P."/>
            <person name="Bao Y."/>
            <person name="Men Y."/>
            <person name="Zeng Y."/>
            <person name="Yang J."/>
            <person name="Sun J."/>
            <person name="Sun Y."/>
        </authorList>
    </citation>
    <scope>NUCLEOTIDE SEQUENCE [LARGE SCALE GENOMIC DNA]</scope>
    <source>
        <strain evidence="14 15">Alg07</strain>
    </source>
</reference>
<dbReference type="GO" id="GO:0005737">
    <property type="term" value="C:cytoplasm"/>
    <property type="evidence" value="ECO:0007669"/>
    <property type="project" value="UniProtKB-SubCell"/>
</dbReference>
<evidence type="ECO:0000259" key="13">
    <source>
        <dbReference type="Pfam" id="PF00275"/>
    </source>
</evidence>
<keyword evidence="15" id="KW-1185">Reference proteome</keyword>
<feature type="modified residue" description="2-(S-cysteinyl)pyruvic acid O-phosphothioketal" evidence="12">
    <location>
        <position position="117"/>
    </location>
</feature>
<feature type="binding site" evidence="12">
    <location>
        <position position="93"/>
    </location>
    <ligand>
        <name>UDP-N-acetyl-alpha-D-glucosamine</name>
        <dbReference type="ChEBI" id="CHEBI:57705"/>
    </ligand>
</feature>
<evidence type="ECO:0000313" key="14">
    <source>
        <dbReference type="EMBL" id="APH06624.1"/>
    </source>
</evidence>
<keyword evidence="7 12" id="KW-0573">Peptidoglycan synthesis</keyword>
<evidence type="ECO:0000256" key="1">
    <source>
        <dbReference type="ARBA" id="ARBA00004496"/>
    </source>
</evidence>
<gene>
    <name evidence="12" type="primary">murA</name>
    <name evidence="14" type="ORF">A9C19_19040</name>
</gene>
<keyword evidence="6 12" id="KW-0133">Cell shape</keyword>
<dbReference type="GO" id="GO:0051301">
    <property type="term" value="P:cell division"/>
    <property type="evidence" value="ECO:0007669"/>
    <property type="project" value="UniProtKB-KW"/>
</dbReference>
<keyword evidence="8 12" id="KW-0131">Cell cycle</keyword>
<accession>A0A1L3MWB8</accession>
<dbReference type="GO" id="GO:0008760">
    <property type="term" value="F:UDP-N-acetylglucosamine 1-carboxyvinyltransferase activity"/>
    <property type="evidence" value="ECO:0007669"/>
    <property type="project" value="UniProtKB-UniRule"/>
</dbReference>
<dbReference type="AlphaFoldDB" id="A0A1L3MWB8"/>
<dbReference type="NCBIfam" id="TIGR01072">
    <property type="entry name" value="murA"/>
    <property type="match status" value="1"/>
</dbReference>
<dbReference type="Gene3D" id="3.65.10.10">
    <property type="entry name" value="Enolpyruvate transferase domain"/>
    <property type="match status" value="2"/>
</dbReference>
<keyword evidence="9 12" id="KW-0961">Cell wall biogenesis/degradation</keyword>
<feature type="binding site" evidence="12">
    <location>
        <position position="306"/>
    </location>
    <ligand>
        <name>UDP-N-acetyl-alpha-D-glucosamine</name>
        <dbReference type="ChEBI" id="CHEBI:57705"/>
    </ligand>
</feature>
<dbReference type="RefSeq" id="WP_072581425.1">
    <property type="nucleotide sequence ID" value="NZ_CP016020.1"/>
</dbReference>
<feature type="binding site" evidence="12">
    <location>
        <begin position="122"/>
        <end position="126"/>
    </location>
    <ligand>
        <name>UDP-N-acetyl-alpha-D-glucosamine</name>
        <dbReference type="ChEBI" id="CHEBI:57705"/>
    </ligand>
</feature>
<dbReference type="OrthoDB" id="9803760at2"/>
<protein>
    <recommendedName>
        <fullName evidence="12">UDP-N-acetylglucosamine 1-carboxyvinyltransferase</fullName>
        <ecNumber evidence="12">2.5.1.7</ecNumber>
    </recommendedName>
    <alternativeName>
        <fullName evidence="12">Enoylpyruvate transferase</fullName>
    </alternativeName>
    <alternativeName>
        <fullName evidence="12">UDP-N-acetylglucosamine enolpyruvyl transferase</fullName>
        <shortName evidence="12">EPT</shortName>
    </alternativeName>
</protein>
<evidence type="ECO:0000256" key="11">
    <source>
        <dbReference type="ARBA" id="ARBA00047527"/>
    </source>
</evidence>
<dbReference type="NCBIfam" id="NF006873">
    <property type="entry name" value="PRK09369.1"/>
    <property type="match status" value="1"/>
</dbReference>
<comment type="pathway">
    <text evidence="2 12">Cell wall biogenesis; peptidoglycan biosynthesis.</text>
</comment>